<dbReference type="PANTHER" id="PTHR42737:SF2">
    <property type="entry name" value="GLUTATHIONE REDUCTASE"/>
    <property type="match status" value="1"/>
</dbReference>
<feature type="active site" description="Proton acceptor" evidence="7">
    <location>
        <position position="443"/>
    </location>
</feature>
<dbReference type="NCBIfam" id="NF004776">
    <property type="entry name" value="PRK06116.1"/>
    <property type="match status" value="1"/>
</dbReference>
<dbReference type="InterPro" id="IPR016156">
    <property type="entry name" value="FAD/NAD-linked_Rdtase_dimer_sf"/>
</dbReference>
<keyword evidence="6 10" id="KW-0676">Redox-active center</keyword>
<keyword evidence="3 8" id="KW-0274">FAD</keyword>
<evidence type="ECO:0000256" key="2">
    <source>
        <dbReference type="ARBA" id="ARBA00022630"/>
    </source>
</evidence>
<evidence type="ECO:0000256" key="8">
    <source>
        <dbReference type="PIRSR" id="PIRSR000350-3"/>
    </source>
</evidence>
<evidence type="ECO:0000256" key="5">
    <source>
        <dbReference type="ARBA" id="ARBA00023157"/>
    </source>
</evidence>
<evidence type="ECO:0000259" key="11">
    <source>
        <dbReference type="Pfam" id="PF02852"/>
    </source>
</evidence>
<evidence type="ECO:0000256" key="9">
    <source>
        <dbReference type="PIRSR" id="PIRSR000350-4"/>
    </source>
</evidence>
<feature type="binding site" evidence="8">
    <location>
        <position position="311"/>
    </location>
    <ligand>
        <name>FAD</name>
        <dbReference type="ChEBI" id="CHEBI:57692"/>
    </ligand>
</feature>
<feature type="binding site" evidence="8">
    <location>
        <position position="271"/>
    </location>
    <ligand>
        <name>NAD(+)</name>
        <dbReference type="ChEBI" id="CHEBI:57540"/>
    </ligand>
</feature>
<dbReference type="Gene3D" id="3.30.390.30">
    <property type="match status" value="1"/>
</dbReference>
<dbReference type="InterPro" id="IPR023753">
    <property type="entry name" value="FAD/NAD-binding_dom"/>
</dbReference>
<feature type="domain" description="Pyridine nucleotide-disulphide oxidoreductase dimerisation" evidence="11">
    <location>
        <begin position="347"/>
        <end position="453"/>
    </location>
</feature>
<dbReference type="SUPFAM" id="SSF51905">
    <property type="entry name" value="FAD/NAD(P)-binding domain"/>
    <property type="match status" value="1"/>
</dbReference>
<keyword evidence="14" id="KW-1185">Reference proteome</keyword>
<evidence type="ECO:0000256" key="3">
    <source>
        <dbReference type="ARBA" id="ARBA00022827"/>
    </source>
</evidence>
<evidence type="ECO:0000256" key="10">
    <source>
        <dbReference type="RuleBase" id="RU003691"/>
    </source>
</evidence>
<dbReference type="Pfam" id="PF02852">
    <property type="entry name" value="Pyr_redox_dim"/>
    <property type="match status" value="1"/>
</dbReference>
<evidence type="ECO:0000256" key="1">
    <source>
        <dbReference type="ARBA" id="ARBA00007532"/>
    </source>
</evidence>
<protein>
    <submittedName>
        <fullName evidence="13">Glutathione reductase</fullName>
    </submittedName>
</protein>
<dbReference type="GO" id="GO:0050660">
    <property type="term" value="F:flavin adenine dinucleotide binding"/>
    <property type="evidence" value="ECO:0007669"/>
    <property type="project" value="InterPro"/>
</dbReference>
<keyword evidence="8" id="KW-0547">Nucleotide-binding</keyword>
<name>A0A1S8GPU1_9PROT</name>
<comment type="caution">
    <text evidence="13">The sequence shown here is derived from an EMBL/GenBank/DDBJ whole genome shotgun (WGS) entry which is preliminary data.</text>
</comment>
<dbReference type="InterPro" id="IPR036188">
    <property type="entry name" value="FAD/NAD-bd_sf"/>
</dbReference>
<dbReference type="GO" id="GO:0034599">
    <property type="term" value="P:cellular response to oxidative stress"/>
    <property type="evidence" value="ECO:0007669"/>
    <property type="project" value="TreeGrafter"/>
</dbReference>
<dbReference type="GO" id="GO:0006749">
    <property type="term" value="P:glutathione metabolic process"/>
    <property type="evidence" value="ECO:0007669"/>
    <property type="project" value="TreeGrafter"/>
</dbReference>
<proteinExistence type="inferred from homology"/>
<feature type="domain" description="FAD/NAD(P)-binding" evidence="12">
    <location>
        <begin position="4"/>
        <end position="326"/>
    </location>
</feature>
<dbReference type="PRINTS" id="PR00368">
    <property type="entry name" value="FADPNR"/>
</dbReference>
<feature type="binding site" evidence="8">
    <location>
        <position position="50"/>
    </location>
    <ligand>
        <name>FAD</name>
        <dbReference type="ChEBI" id="CHEBI:57692"/>
    </ligand>
</feature>
<evidence type="ECO:0000313" key="13">
    <source>
        <dbReference type="EMBL" id="OOL18435.1"/>
    </source>
</evidence>
<reference evidence="13 14" key="1">
    <citation type="journal article" date="2016" name="PLoS ONE">
        <title>Whole-Genome Sequence Analysis of Bombella intestini LMG 28161T, a Novel Acetic Acid Bacterium Isolated from the Crop of a Red-Tailed Bumble Bee, Bombus lapidarius.</title>
        <authorList>
            <person name="Li L."/>
            <person name="Illeghems K."/>
            <person name="Van Kerrebroeck S."/>
            <person name="Borremans W."/>
            <person name="Cleenwerck I."/>
            <person name="Smagghe G."/>
            <person name="De Vuyst L."/>
            <person name="Vandamme P."/>
        </authorList>
    </citation>
    <scope>NUCLEOTIDE SEQUENCE [LARGE SCALE GENOMIC DNA]</scope>
    <source>
        <strain evidence="13 14">R-52487</strain>
    </source>
</reference>
<evidence type="ECO:0000256" key="4">
    <source>
        <dbReference type="ARBA" id="ARBA00023002"/>
    </source>
</evidence>
<evidence type="ECO:0000256" key="7">
    <source>
        <dbReference type="PIRSR" id="PIRSR000350-2"/>
    </source>
</evidence>
<comment type="similarity">
    <text evidence="1 10">Belongs to the class-I pyridine nucleotide-disulfide oxidoreductase family.</text>
</comment>
<dbReference type="Pfam" id="PF07992">
    <property type="entry name" value="Pyr_redox_2"/>
    <property type="match status" value="1"/>
</dbReference>
<dbReference type="EMBL" id="JATM01000003">
    <property type="protein sequence ID" value="OOL18435.1"/>
    <property type="molecule type" value="Genomic_DNA"/>
</dbReference>
<organism evidence="13 14">
    <name type="scientific">Bombella intestini</name>
    <dbReference type="NCBI Taxonomy" id="1539051"/>
    <lineage>
        <taxon>Bacteria</taxon>
        <taxon>Pseudomonadati</taxon>
        <taxon>Pseudomonadota</taxon>
        <taxon>Alphaproteobacteria</taxon>
        <taxon>Acetobacterales</taxon>
        <taxon>Acetobacteraceae</taxon>
        <taxon>Bombella</taxon>
    </lineage>
</organism>
<dbReference type="PANTHER" id="PTHR42737">
    <property type="entry name" value="GLUTATHIONE REDUCTASE"/>
    <property type="match status" value="1"/>
</dbReference>
<sequence>MQDYDLFVIGAGSGGVRCARIAAQNGARVGIAERRHWGGTCVNLGCVPKKLMVYAAETGRMIEDAPAFGWDVQRPSSFDWYSFIAAKDREIERLNGIYISMLEKAGIDLYTGDAKLLDANTLEIGPSVLAPEASVQRIRAKTIVLATGSTPVRLDIPGSELAITSDEVFHLPERPQKVAIIGSGYIGVEFAGILAGMGSQVDLFYRQPLPLRGFDEEVRTHLKELIDLHGITQHPGISPVRLEDIGGGKAVRLVTDDGASYEVDAVIMATGRRAAVDSLGLEAAGVAMEKGHVVAGVDGKTNVPSIYAIGDIRDQYNLTPTAIAEGHMLAEQLFNPQGRMWSFETLPKAVFFSSPVGVVGLSEEEAAKDHDLAIYTSRFTPMRQTLPKRAGKILMKLVVDRHSDVVLGAHMVGPDAPEIIQMLAIAVTAKLTKKQLDQTVALHPSTAEEFVTMRTPTRLVDRH</sequence>
<dbReference type="InterPro" id="IPR004099">
    <property type="entry name" value="Pyr_nucl-diS_OxRdtase_dimer"/>
</dbReference>
<dbReference type="GO" id="GO:0004362">
    <property type="term" value="F:glutathione-disulfide reductase (NADPH) activity"/>
    <property type="evidence" value="ECO:0007669"/>
    <property type="project" value="TreeGrafter"/>
</dbReference>
<feature type="binding site" evidence="8">
    <location>
        <begin position="147"/>
        <end position="149"/>
    </location>
    <ligand>
        <name>FAD</name>
        <dbReference type="ChEBI" id="CHEBI:57692"/>
    </ligand>
</feature>
<dbReference type="SUPFAM" id="SSF55424">
    <property type="entry name" value="FAD/NAD-linked reductases, dimerisation (C-terminal) domain"/>
    <property type="match status" value="1"/>
</dbReference>
<gene>
    <name evidence="13" type="ORF">AL01_06515</name>
</gene>
<feature type="binding site" evidence="8">
    <location>
        <begin position="182"/>
        <end position="189"/>
    </location>
    <ligand>
        <name>NAD(+)</name>
        <dbReference type="ChEBI" id="CHEBI:57540"/>
    </ligand>
</feature>
<keyword evidence="2 10" id="KW-0285">Flavoprotein</keyword>
<dbReference type="STRING" id="1539051.AL01_06515"/>
<evidence type="ECO:0000313" key="14">
    <source>
        <dbReference type="Proteomes" id="UP000200980"/>
    </source>
</evidence>
<evidence type="ECO:0000256" key="6">
    <source>
        <dbReference type="ARBA" id="ARBA00023284"/>
    </source>
</evidence>
<evidence type="ECO:0000259" key="12">
    <source>
        <dbReference type="Pfam" id="PF07992"/>
    </source>
</evidence>
<dbReference type="PROSITE" id="PS00076">
    <property type="entry name" value="PYRIDINE_REDOX_1"/>
    <property type="match status" value="1"/>
</dbReference>
<dbReference type="Proteomes" id="UP000200980">
    <property type="component" value="Unassembled WGS sequence"/>
</dbReference>
<dbReference type="InterPro" id="IPR012999">
    <property type="entry name" value="Pyr_OxRdtase_I_AS"/>
</dbReference>
<dbReference type="RefSeq" id="WP_077396598.1">
    <property type="nucleotide sequence ID" value="NZ_JATM01000003.1"/>
</dbReference>
<accession>A0A1S8GPU1</accession>
<dbReference type="OrthoDB" id="9764616at2"/>
<dbReference type="AlphaFoldDB" id="A0A1S8GPU1"/>
<feature type="disulfide bond" description="Redox-active" evidence="9">
    <location>
        <begin position="41"/>
        <end position="46"/>
    </location>
</feature>
<dbReference type="Gene3D" id="3.50.50.60">
    <property type="entry name" value="FAD/NAD(P)-binding domain"/>
    <property type="match status" value="2"/>
</dbReference>
<comment type="cofactor">
    <cofactor evidence="8">
        <name>FAD</name>
        <dbReference type="ChEBI" id="CHEBI:57692"/>
    </cofactor>
    <text evidence="8">Binds 1 FAD per subunit.</text>
</comment>
<dbReference type="InterPro" id="IPR001100">
    <property type="entry name" value="Pyr_nuc-diS_OxRdtase"/>
</dbReference>
<keyword evidence="8" id="KW-0520">NAD</keyword>
<dbReference type="PRINTS" id="PR00411">
    <property type="entry name" value="PNDRDTASEI"/>
</dbReference>
<dbReference type="GO" id="GO:0045454">
    <property type="term" value="P:cell redox homeostasis"/>
    <property type="evidence" value="ECO:0007669"/>
    <property type="project" value="InterPro"/>
</dbReference>
<dbReference type="PIRSF" id="PIRSF000350">
    <property type="entry name" value="Mercury_reductase_MerA"/>
    <property type="match status" value="1"/>
</dbReference>
<keyword evidence="4 10" id="KW-0560">Oxidoreductase</keyword>
<keyword evidence="5" id="KW-1015">Disulfide bond</keyword>
<dbReference type="GO" id="GO:0005829">
    <property type="term" value="C:cytosol"/>
    <property type="evidence" value="ECO:0007669"/>
    <property type="project" value="TreeGrafter"/>
</dbReference>
<dbReference type="InterPro" id="IPR046952">
    <property type="entry name" value="GSHR/TRXR-like"/>
</dbReference>